<protein>
    <submittedName>
        <fullName evidence="2">Uncharacterized protein</fullName>
    </submittedName>
</protein>
<dbReference type="Proteomes" id="UP000824211">
    <property type="component" value="Unassembled WGS sequence"/>
</dbReference>
<dbReference type="AlphaFoldDB" id="A0A9D2MF95"/>
<feature type="transmembrane region" description="Helical" evidence="1">
    <location>
        <begin position="6"/>
        <end position="25"/>
    </location>
</feature>
<name>A0A9D2MF95_9FIRM</name>
<feature type="transmembrane region" description="Helical" evidence="1">
    <location>
        <begin position="37"/>
        <end position="66"/>
    </location>
</feature>
<keyword evidence="1" id="KW-0812">Transmembrane</keyword>
<reference evidence="2" key="2">
    <citation type="submission" date="2021-04" db="EMBL/GenBank/DDBJ databases">
        <authorList>
            <person name="Gilroy R."/>
        </authorList>
    </citation>
    <scope>NUCLEOTIDE SEQUENCE</scope>
    <source>
        <strain evidence="2">ChiHjej9B8-13557</strain>
    </source>
</reference>
<sequence>MSHTTFFLTLAQAAVLLATLWYMARRVGRMEKSGVKAALILLLLGSVIGLGRGALSLGFLWALWVLMAQVPRAPSRRWQWVETAVLALFTLAFALLGLV</sequence>
<gene>
    <name evidence="2" type="ORF">H9771_06655</name>
</gene>
<evidence type="ECO:0000313" key="3">
    <source>
        <dbReference type="Proteomes" id="UP000824211"/>
    </source>
</evidence>
<reference evidence="2" key="1">
    <citation type="journal article" date="2021" name="PeerJ">
        <title>Extensive microbial diversity within the chicken gut microbiome revealed by metagenomics and culture.</title>
        <authorList>
            <person name="Gilroy R."/>
            <person name="Ravi A."/>
            <person name="Getino M."/>
            <person name="Pursley I."/>
            <person name="Horton D.L."/>
            <person name="Alikhan N.F."/>
            <person name="Baker D."/>
            <person name="Gharbi K."/>
            <person name="Hall N."/>
            <person name="Watson M."/>
            <person name="Adriaenssens E.M."/>
            <person name="Foster-Nyarko E."/>
            <person name="Jarju S."/>
            <person name="Secka A."/>
            <person name="Antonio M."/>
            <person name="Oren A."/>
            <person name="Chaudhuri R.R."/>
            <person name="La Ragione R."/>
            <person name="Hildebrand F."/>
            <person name="Pallen M.J."/>
        </authorList>
    </citation>
    <scope>NUCLEOTIDE SEQUENCE</scope>
    <source>
        <strain evidence="2">ChiHjej9B8-13557</strain>
    </source>
</reference>
<feature type="transmembrane region" description="Helical" evidence="1">
    <location>
        <begin position="78"/>
        <end position="98"/>
    </location>
</feature>
<comment type="caution">
    <text evidence="2">The sequence shown here is derived from an EMBL/GenBank/DDBJ whole genome shotgun (WGS) entry which is preliminary data.</text>
</comment>
<evidence type="ECO:0000313" key="2">
    <source>
        <dbReference type="EMBL" id="HJB59317.1"/>
    </source>
</evidence>
<accession>A0A9D2MF95</accession>
<organism evidence="2 3">
    <name type="scientific">Candidatus Faecalibacterium faecipullorum</name>
    <dbReference type="NCBI Taxonomy" id="2838578"/>
    <lineage>
        <taxon>Bacteria</taxon>
        <taxon>Bacillati</taxon>
        <taxon>Bacillota</taxon>
        <taxon>Clostridia</taxon>
        <taxon>Eubacteriales</taxon>
        <taxon>Oscillospiraceae</taxon>
        <taxon>Faecalibacterium</taxon>
    </lineage>
</organism>
<evidence type="ECO:0000256" key="1">
    <source>
        <dbReference type="SAM" id="Phobius"/>
    </source>
</evidence>
<keyword evidence="1" id="KW-0472">Membrane</keyword>
<proteinExistence type="predicted"/>
<dbReference type="EMBL" id="DWXX01000116">
    <property type="protein sequence ID" value="HJB59317.1"/>
    <property type="molecule type" value="Genomic_DNA"/>
</dbReference>
<keyword evidence="1" id="KW-1133">Transmembrane helix</keyword>